<name>A0ACB6QGI5_9PLEO</name>
<proteinExistence type="predicted"/>
<evidence type="ECO:0000313" key="2">
    <source>
        <dbReference type="Proteomes" id="UP000799755"/>
    </source>
</evidence>
<accession>A0ACB6QGI5</accession>
<dbReference type="EMBL" id="MU003531">
    <property type="protein sequence ID" value="KAF2465246.1"/>
    <property type="molecule type" value="Genomic_DNA"/>
</dbReference>
<protein>
    <submittedName>
        <fullName evidence="1">Uncharacterized protein</fullName>
    </submittedName>
</protein>
<evidence type="ECO:0000313" key="1">
    <source>
        <dbReference type="EMBL" id="KAF2465246.1"/>
    </source>
</evidence>
<dbReference type="Proteomes" id="UP000799755">
    <property type="component" value="Unassembled WGS sequence"/>
</dbReference>
<sequence>MSDAHLNRLHLIQTSHNLSLQISFTTYAILALTFKTFNHALILKSTFTSILSIKYSHSTHDTQRDNYDYSTIVFYADWVKSQNGEQPNAVAIGNVFTSHIQTGTGNSPDDL</sequence>
<organism evidence="1 2">
    <name type="scientific">Lindgomyces ingoldianus</name>
    <dbReference type="NCBI Taxonomy" id="673940"/>
    <lineage>
        <taxon>Eukaryota</taxon>
        <taxon>Fungi</taxon>
        <taxon>Dikarya</taxon>
        <taxon>Ascomycota</taxon>
        <taxon>Pezizomycotina</taxon>
        <taxon>Dothideomycetes</taxon>
        <taxon>Pleosporomycetidae</taxon>
        <taxon>Pleosporales</taxon>
        <taxon>Lindgomycetaceae</taxon>
        <taxon>Lindgomyces</taxon>
    </lineage>
</organism>
<keyword evidence="2" id="KW-1185">Reference proteome</keyword>
<comment type="caution">
    <text evidence="1">The sequence shown here is derived from an EMBL/GenBank/DDBJ whole genome shotgun (WGS) entry which is preliminary data.</text>
</comment>
<gene>
    <name evidence="1" type="ORF">BDR25DRAFT_360883</name>
</gene>
<reference evidence="1" key="1">
    <citation type="journal article" date="2020" name="Stud. Mycol.">
        <title>101 Dothideomycetes genomes: a test case for predicting lifestyles and emergence of pathogens.</title>
        <authorList>
            <person name="Haridas S."/>
            <person name="Albert R."/>
            <person name="Binder M."/>
            <person name="Bloem J."/>
            <person name="Labutti K."/>
            <person name="Salamov A."/>
            <person name="Andreopoulos B."/>
            <person name="Baker S."/>
            <person name="Barry K."/>
            <person name="Bills G."/>
            <person name="Bluhm B."/>
            <person name="Cannon C."/>
            <person name="Castanera R."/>
            <person name="Culley D."/>
            <person name="Daum C."/>
            <person name="Ezra D."/>
            <person name="Gonzalez J."/>
            <person name="Henrissat B."/>
            <person name="Kuo A."/>
            <person name="Liang C."/>
            <person name="Lipzen A."/>
            <person name="Lutzoni F."/>
            <person name="Magnuson J."/>
            <person name="Mondo S."/>
            <person name="Nolan M."/>
            <person name="Ohm R."/>
            <person name="Pangilinan J."/>
            <person name="Park H.-J."/>
            <person name="Ramirez L."/>
            <person name="Alfaro M."/>
            <person name="Sun H."/>
            <person name="Tritt A."/>
            <person name="Yoshinaga Y."/>
            <person name="Zwiers L.-H."/>
            <person name="Turgeon B."/>
            <person name="Goodwin S."/>
            <person name="Spatafora J."/>
            <person name="Crous P."/>
            <person name="Grigoriev I."/>
        </authorList>
    </citation>
    <scope>NUCLEOTIDE SEQUENCE</scope>
    <source>
        <strain evidence="1">ATCC 200398</strain>
    </source>
</reference>